<feature type="transmembrane region" description="Helical" evidence="1">
    <location>
        <begin position="310"/>
        <end position="328"/>
    </location>
</feature>
<organism evidence="2 3">
    <name type="scientific">Solemya pervernicosa gill symbiont</name>
    <dbReference type="NCBI Taxonomy" id="642797"/>
    <lineage>
        <taxon>Bacteria</taxon>
        <taxon>Pseudomonadati</taxon>
        <taxon>Pseudomonadota</taxon>
        <taxon>Gammaproteobacteria</taxon>
        <taxon>sulfur-oxidizing symbionts</taxon>
    </lineage>
</organism>
<dbReference type="RefSeq" id="WP_078483528.1">
    <property type="nucleotide sequence ID" value="NZ_MPRL01000026.1"/>
</dbReference>
<keyword evidence="1" id="KW-0812">Transmembrane</keyword>
<keyword evidence="1" id="KW-1133">Transmembrane helix</keyword>
<feature type="transmembrane region" description="Helical" evidence="1">
    <location>
        <begin position="229"/>
        <end position="247"/>
    </location>
</feature>
<comment type="caution">
    <text evidence="2">The sequence shown here is derived from an EMBL/GenBank/DDBJ whole genome shotgun (WGS) entry which is preliminary data.</text>
</comment>
<evidence type="ECO:0000313" key="3">
    <source>
        <dbReference type="Proteomes" id="UP000191110"/>
    </source>
</evidence>
<keyword evidence="1" id="KW-0472">Membrane</keyword>
<evidence type="ECO:0008006" key="4">
    <source>
        <dbReference type="Google" id="ProtNLM"/>
    </source>
</evidence>
<feature type="transmembrane region" description="Helical" evidence="1">
    <location>
        <begin position="190"/>
        <end position="209"/>
    </location>
</feature>
<keyword evidence="3" id="KW-1185">Reference proteome</keyword>
<feature type="transmembrane region" description="Helical" evidence="1">
    <location>
        <begin position="90"/>
        <end position="110"/>
    </location>
</feature>
<dbReference type="Proteomes" id="UP000191110">
    <property type="component" value="Unassembled WGS sequence"/>
</dbReference>
<sequence>MISFWLSFLFPVAGVFSPYRTGQELRIIAWFSVGLFLTILIGLRHEVGGDWVNYLRHYDITLGESFSEAVVTSDPAYASLNWLIGLFDGGIYSVNLVCAVIFVLGLIRLCQKQPLPWLALAVAAPYLVTVVAMGYTRQATALGIIMWALAGLREGKLIRYSILVVLACTFHKTAVIMFLPVILLSKRGKVIKAVAISALMLVTAGALLAEHYERLMRSYVDNPMVSEGGEIRVLMNVLPALLLIISWKRWQMVWDDSAAWVLIALMAIACLPLLSIASTVADRLALYLIPLQLVVYARTPLLINNMQMRTGFVLGVLVMHAAVLYVWLNYAGHAHLWVPYRNILFE</sequence>
<dbReference type="Pfam" id="PF14897">
    <property type="entry name" value="EpsG"/>
    <property type="match status" value="1"/>
</dbReference>
<evidence type="ECO:0000313" key="2">
    <source>
        <dbReference type="EMBL" id="OOZ40370.1"/>
    </source>
</evidence>
<accession>A0A1T2L5Q9</accession>
<gene>
    <name evidence="2" type="ORF">BOW53_07800</name>
</gene>
<dbReference type="AlphaFoldDB" id="A0A1T2L5Q9"/>
<feature type="transmembrane region" description="Helical" evidence="1">
    <location>
        <begin position="27"/>
        <end position="45"/>
    </location>
</feature>
<feature type="transmembrane region" description="Helical" evidence="1">
    <location>
        <begin position="259"/>
        <end position="278"/>
    </location>
</feature>
<feature type="transmembrane region" description="Helical" evidence="1">
    <location>
        <begin position="117"/>
        <end position="137"/>
    </location>
</feature>
<dbReference type="OrthoDB" id="5373240at2"/>
<name>A0A1T2L5Q9_9GAMM</name>
<reference evidence="2 3" key="1">
    <citation type="submission" date="2016-11" db="EMBL/GenBank/DDBJ databases">
        <title>Mixed transmission modes and dynamic genome evolution in an obligate animal-bacterial symbiosis.</title>
        <authorList>
            <person name="Russell S.L."/>
            <person name="Corbett-Detig R.B."/>
            <person name="Cavanaugh C.M."/>
        </authorList>
    </citation>
    <scope>NUCLEOTIDE SEQUENCE [LARGE SCALE GENOMIC DNA]</scope>
    <source>
        <strain evidence="2">Sveles-Q1</strain>
    </source>
</reference>
<dbReference type="EMBL" id="MPRL01000026">
    <property type="protein sequence ID" value="OOZ40370.1"/>
    <property type="molecule type" value="Genomic_DNA"/>
</dbReference>
<proteinExistence type="predicted"/>
<feature type="transmembrane region" description="Helical" evidence="1">
    <location>
        <begin position="157"/>
        <end position="183"/>
    </location>
</feature>
<protein>
    <recommendedName>
        <fullName evidence="4">EpsG family protein</fullName>
    </recommendedName>
</protein>
<evidence type="ECO:0000256" key="1">
    <source>
        <dbReference type="SAM" id="Phobius"/>
    </source>
</evidence>
<dbReference type="InterPro" id="IPR049458">
    <property type="entry name" value="EpsG-like"/>
</dbReference>